<dbReference type="Pfam" id="PF06897">
    <property type="entry name" value="DUF1269"/>
    <property type="match status" value="1"/>
</dbReference>
<dbReference type="Proteomes" id="UP000678317">
    <property type="component" value="Unassembled WGS sequence"/>
</dbReference>
<evidence type="ECO:0000313" key="1">
    <source>
        <dbReference type="EMBL" id="MBO3085867.1"/>
    </source>
</evidence>
<dbReference type="InterPro" id="IPR009200">
    <property type="entry name" value="DUF1269_membrane"/>
</dbReference>
<protein>
    <submittedName>
        <fullName evidence="1">DUF1269 domain-containing protein</fullName>
    </submittedName>
</protein>
<gene>
    <name evidence="1" type="ORF">J4035_14580</name>
</gene>
<name>A0ABS3SJE1_9CELL</name>
<organism evidence="1 2">
    <name type="scientific">Cellulomonas fengjieae</name>
    <dbReference type="NCBI Taxonomy" id="2819978"/>
    <lineage>
        <taxon>Bacteria</taxon>
        <taxon>Bacillati</taxon>
        <taxon>Actinomycetota</taxon>
        <taxon>Actinomycetes</taxon>
        <taxon>Micrococcales</taxon>
        <taxon>Cellulomonadaceae</taxon>
        <taxon>Cellulomonas</taxon>
    </lineage>
</organism>
<accession>A0ABS3SJE1</accession>
<reference evidence="1 2" key="1">
    <citation type="submission" date="2021-03" db="EMBL/GenBank/DDBJ databases">
        <title>novel species in genus Cellulomonas.</title>
        <authorList>
            <person name="Zhang G."/>
        </authorList>
    </citation>
    <scope>NUCLEOTIDE SEQUENCE [LARGE SCALE GENOMIC DNA]</scope>
    <source>
        <strain evidence="2">zg-ZUI188</strain>
    </source>
</reference>
<sequence length="182" mass="19048">MSDDQPNDVLAVSDGAYTLFVADFADTDTAWAAYEELKSVEDRKTFDIDGVIVVKREADGKLQIQKATDHSTLRGLGWGVVGGIVLGAIFPPTIIGSAAVLGVIGAATGKAVELKHHKDLREDLQDAIPEGHSGLIALVSDPAAVHIRKALDKADAIVEKAVDKAAVDEIKAAAKQAKVDAG</sequence>
<dbReference type="RefSeq" id="WP_208213663.1">
    <property type="nucleotide sequence ID" value="NZ_CP074404.1"/>
</dbReference>
<dbReference type="EMBL" id="JAGFBM010000008">
    <property type="protein sequence ID" value="MBO3085867.1"/>
    <property type="molecule type" value="Genomic_DNA"/>
</dbReference>
<keyword evidence="2" id="KW-1185">Reference proteome</keyword>
<evidence type="ECO:0000313" key="2">
    <source>
        <dbReference type="Proteomes" id="UP000678317"/>
    </source>
</evidence>
<comment type="caution">
    <text evidence="1">The sequence shown here is derived from an EMBL/GenBank/DDBJ whole genome shotgun (WGS) entry which is preliminary data.</text>
</comment>
<proteinExistence type="predicted"/>